<evidence type="ECO:0000256" key="1">
    <source>
        <dbReference type="SAM" id="MobiDB-lite"/>
    </source>
</evidence>
<dbReference type="HOGENOM" id="CLU_1449777_0_0_1"/>
<keyword evidence="4" id="KW-1185">Reference proteome</keyword>
<evidence type="ECO:0000256" key="2">
    <source>
        <dbReference type="SAM" id="Phobius"/>
    </source>
</evidence>
<dbReference type="Gramene" id="OBART08G15570.1">
    <property type="protein sequence ID" value="OBART08G15570.1"/>
    <property type="gene ID" value="OBART08G15570"/>
</dbReference>
<feature type="transmembrane region" description="Helical" evidence="2">
    <location>
        <begin position="33"/>
        <end position="55"/>
    </location>
</feature>
<keyword evidence="2" id="KW-1133">Transmembrane helix</keyword>
<protein>
    <submittedName>
        <fullName evidence="3">Uncharacterized protein</fullName>
    </submittedName>
</protein>
<proteinExistence type="predicted"/>
<organism evidence="3">
    <name type="scientific">Oryza barthii</name>
    <dbReference type="NCBI Taxonomy" id="65489"/>
    <lineage>
        <taxon>Eukaryota</taxon>
        <taxon>Viridiplantae</taxon>
        <taxon>Streptophyta</taxon>
        <taxon>Embryophyta</taxon>
        <taxon>Tracheophyta</taxon>
        <taxon>Spermatophyta</taxon>
        <taxon>Magnoliopsida</taxon>
        <taxon>Liliopsida</taxon>
        <taxon>Poales</taxon>
        <taxon>Poaceae</taxon>
        <taxon>BOP clade</taxon>
        <taxon>Oryzoideae</taxon>
        <taxon>Oryzeae</taxon>
        <taxon>Oryzinae</taxon>
        <taxon>Oryza</taxon>
    </lineage>
</organism>
<evidence type="ECO:0000313" key="4">
    <source>
        <dbReference type="Proteomes" id="UP000026960"/>
    </source>
</evidence>
<dbReference type="AlphaFoldDB" id="A0A0D3H0I4"/>
<feature type="region of interest" description="Disordered" evidence="1">
    <location>
        <begin position="144"/>
        <end position="169"/>
    </location>
</feature>
<dbReference type="EnsemblPlants" id="OBART08G15570.1">
    <property type="protein sequence ID" value="OBART08G15570.1"/>
    <property type="gene ID" value="OBART08G15570"/>
</dbReference>
<evidence type="ECO:0000313" key="3">
    <source>
        <dbReference type="EnsemblPlants" id="OBART08G15570.1"/>
    </source>
</evidence>
<keyword evidence="2" id="KW-0472">Membrane</keyword>
<name>A0A0D3H0I4_9ORYZ</name>
<dbReference type="Proteomes" id="UP000026960">
    <property type="component" value="Chromosome 8"/>
</dbReference>
<dbReference type="PaxDb" id="65489-OBART08G15570.1"/>
<sequence length="187" mass="20346">MWVPRVPYHEDLVENGDIVRSRAGERRSSNPTWLLPLYCTVLLPFFWSFCLCISGENGQKWERRRRHRHTVGAAAVVAAAEASQGEGNGGRGNMRWLVAVASATTGNMSDGRSGGVGVGVRREQRCMWRCVVGVATLGMAAAAATAGKRGGGGSSRGVGSRWERRRRHQRAATLGTSENLAVKLRDR</sequence>
<reference evidence="3" key="1">
    <citation type="journal article" date="2009" name="Rice">
        <title>De Novo Next Generation Sequencing of Plant Genomes.</title>
        <authorList>
            <person name="Rounsley S."/>
            <person name="Marri P.R."/>
            <person name="Yu Y."/>
            <person name="He R."/>
            <person name="Sisneros N."/>
            <person name="Goicoechea J.L."/>
            <person name="Lee S.J."/>
            <person name="Angelova A."/>
            <person name="Kudrna D."/>
            <person name="Luo M."/>
            <person name="Affourtit J."/>
            <person name="Desany B."/>
            <person name="Knight J."/>
            <person name="Niazi F."/>
            <person name="Egholm M."/>
            <person name="Wing R.A."/>
        </authorList>
    </citation>
    <scope>NUCLEOTIDE SEQUENCE [LARGE SCALE GENOMIC DNA]</scope>
    <source>
        <strain evidence="3">cv. IRGC 105608</strain>
    </source>
</reference>
<reference evidence="3" key="2">
    <citation type="submission" date="2015-03" db="UniProtKB">
        <authorList>
            <consortium name="EnsemblPlants"/>
        </authorList>
    </citation>
    <scope>IDENTIFICATION</scope>
</reference>
<keyword evidence="2" id="KW-0812">Transmembrane</keyword>
<accession>A0A0D3H0I4</accession>